<protein>
    <submittedName>
        <fullName evidence="1">Uncharacterized protein</fullName>
    </submittedName>
</protein>
<dbReference type="Proteomes" id="UP001216907">
    <property type="component" value="Unassembled WGS sequence"/>
</dbReference>
<gene>
    <name evidence="1" type="ORF">PZE19_31340</name>
</gene>
<dbReference type="RefSeq" id="WP_277864610.1">
    <property type="nucleotide sequence ID" value="NZ_JARRAG010000004.1"/>
</dbReference>
<comment type="caution">
    <text evidence="1">The sequence shown here is derived from an EMBL/GenBank/DDBJ whole genome shotgun (WGS) entry which is preliminary data.</text>
</comment>
<organism evidence="1 2">
    <name type="scientific">Paludisphaera mucosa</name>
    <dbReference type="NCBI Taxonomy" id="3030827"/>
    <lineage>
        <taxon>Bacteria</taxon>
        <taxon>Pseudomonadati</taxon>
        <taxon>Planctomycetota</taxon>
        <taxon>Planctomycetia</taxon>
        <taxon>Isosphaerales</taxon>
        <taxon>Isosphaeraceae</taxon>
        <taxon>Paludisphaera</taxon>
    </lineage>
</organism>
<name>A0ABT6FL40_9BACT</name>
<proteinExistence type="predicted"/>
<dbReference type="EMBL" id="JARRAG010000004">
    <property type="protein sequence ID" value="MDG3008285.1"/>
    <property type="molecule type" value="Genomic_DNA"/>
</dbReference>
<evidence type="ECO:0000313" key="2">
    <source>
        <dbReference type="Proteomes" id="UP001216907"/>
    </source>
</evidence>
<evidence type="ECO:0000313" key="1">
    <source>
        <dbReference type="EMBL" id="MDG3008285.1"/>
    </source>
</evidence>
<keyword evidence="2" id="KW-1185">Reference proteome</keyword>
<accession>A0ABT6FL40</accession>
<reference evidence="1 2" key="1">
    <citation type="submission" date="2023-03" db="EMBL/GenBank/DDBJ databases">
        <title>Paludisphaera mucosa sp. nov. a novel planctomycete from northern fen.</title>
        <authorList>
            <person name="Ivanova A."/>
        </authorList>
    </citation>
    <scope>NUCLEOTIDE SEQUENCE [LARGE SCALE GENOMIC DNA]</scope>
    <source>
        <strain evidence="1 2">Pla2</strain>
    </source>
</reference>
<sequence length="93" mass="10564">MLLGEDGLHLGRHILGSRDPEGVRLLRQVENPWSKVATGMIGGKDGVDRRTASEKASRMTTNLFYYLQGFVRALILHHNHRFWRPDRSILVAA</sequence>